<dbReference type="AlphaFoldDB" id="A0A844QDV4"/>
<comment type="similarity">
    <text evidence="1">Belongs to the N(4)/N(6)-methyltransferase family.</text>
</comment>
<dbReference type="InterPro" id="IPR003115">
    <property type="entry name" value="ParB_N"/>
</dbReference>
<protein>
    <recommendedName>
        <fullName evidence="2">site-specific DNA-methyltransferase (adenine-specific)</fullName>
        <ecNumber evidence="2">2.1.1.72</ecNumber>
    </recommendedName>
</protein>
<evidence type="ECO:0000256" key="3">
    <source>
        <dbReference type="ARBA" id="ARBA00022603"/>
    </source>
</evidence>
<proteinExistence type="inferred from homology"/>
<dbReference type="GO" id="GO:0005694">
    <property type="term" value="C:chromosome"/>
    <property type="evidence" value="ECO:0007669"/>
    <property type="project" value="TreeGrafter"/>
</dbReference>
<evidence type="ECO:0000256" key="4">
    <source>
        <dbReference type="ARBA" id="ARBA00022679"/>
    </source>
</evidence>
<dbReference type="PIRSF" id="PIRSF036758">
    <property type="entry name" value="Aden_M_ParB"/>
    <property type="match status" value="1"/>
</dbReference>
<evidence type="ECO:0000259" key="7">
    <source>
        <dbReference type="SMART" id="SM00470"/>
    </source>
</evidence>
<dbReference type="PANTHER" id="PTHR33375:SF1">
    <property type="entry name" value="CHROMOSOME-PARTITIONING PROTEIN PARB-RELATED"/>
    <property type="match status" value="1"/>
</dbReference>
<dbReference type="InterPro" id="IPR002941">
    <property type="entry name" value="DNA_methylase_N4/N6"/>
</dbReference>
<dbReference type="GO" id="GO:0003677">
    <property type="term" value="F:DNA binding"/>
    <property type="evidence" value="ECO:0007669"/>
    <property type="project" value="InterPro"/>
</dbReference>
<evidence type="ECO:0000256" key="2">
    <source>
        <dbReference type="ARBA" id="ARBA00011900"/>
    </source>
</evidence>
<dbReference type="GO" id="GO:0009007">
    <property type="term" value="F:site-specific DNA-methyltransferase (adenine-specific) activity"/>
    <property type="evidence" value="ECO:0007669"/>
    <property type="project" value="UniProtKB-EC"/>
</dbReference>
<dbReference type="GO" id="GO:0008170">
    <property type="term" value="F:N-methyltransferase activity"/>
    <property type="evidence" value="ECO:0007669"/>
    <property type="project" value="InterPro"/>
</dbReference>
<dbReference type="Gene3D" id="3.90.1530.10">
    <property type="entry name" value="Conserved hypothetical protein from pyrococcus furiosus pfu- 392566-001, ParB domain"/>
    <property type="match status" value="1"/>
</dbReference>
<dbReference type="EC" id="2.1.1.72" evidence="2"/>
<dbReference type="Gene3D" id="3.40.50.150">
    <property type="entry name" value="Vaccinia Virus protein VP39"/>
    <property type="match status" value="1"/>
</dbReference>
<keyword evidence="9" id="KW-1185">Reference proteome</keyword>
<dbReference type="GO" id="GO:0007059">
    <property type="term" value="P:chromosome segregation"/>
    <property type="evidence" value="ECO:0007669"/>
    <property type="project" value="TreeGrafter"/>
</dbReference>
<comment type="catalytic activity">
    <reaction evidence="6">
        <text>a 2'-deoxyadenosine in DNA + S-adenosyl-L-methionine = an N(6)-methyl-2'-deoxyadenosine in DNA + S-adenosyl-L-homocysteine + H(+)</text>
        <dbReference type="Rhea" id="RHEA:15197"/>
        <dbReference type="Rhea" id="RHEA-COMP:12418"/>
        <dbReference type="Rhea" id="RHEA-COMP:12419"/>
        <dbReference type="ChEBI" id="CHEBI:15378"/>
        <dbReference type="ChEBI" id="CHEBI:57856"/>
        <dbReference type="ChEBI" id="CHEBI:59789"/>
        <dbReference type="ChEBI" id="CHEBI:90615"/>
        <dbReference type="ChEBI" id="CHEBI:90616"/>
        <dbReference type="EC" id="2.1.1.72"/>
    </reaction>
</comment>
<dbReference type="SMART" id="SM00470">
    <property type="entry name" value="ParB"/>
    <property type="match status" value="1"/>
</dbReference>
<comment type="caution">
    <text evidence="8">The sequence shown here is derived from an EMBL/GenBank/DDBJ whole genome shotgun (WGS) entry which is preliminary data.</text>
</comment>
<dbReference type="SUPFAM" id="SSF53335">
    <property type="entry name" value="S-adenosyl-L-methionine-dependent methyltransferases"/>
    <property type="match status" value="1"/>
</dbReference>
<dbReference type="PROSITE" id="PS00092">
    <property type="entry name" value="N6_MTASE"/>
    <property type="match status" value="1"/>
</dbReference>
<evidence type="ECO:0000256" key="5">
    <source>
        <dbReference type="ARBA" id="ARBA00022691"/>
    </source>
</evidence>
<dbReference type="InterPro" id="IPR002295">
    <property type="entry name" value="N4/N6-MTase_EcoPI_Mod-like"/>
</dbReference>
<evidence type="ECO:0000313" key="8">
    <source>
        <dbReference type="EMBL" id="MVA96278.1"/>
    </source>
</evidence>
<dbReference type="PANTHER" id="PTHR33375">
    <property type="entry name" value="CHROMOSOME-PARTITIONING PROTEIN PARB-RELATED"/>
    <property type="match status" value="1"/>
</dbReference>
<dbReference type="SUPFAM" id="SSF110849">
    <property type="entry name" value="ParB/Sulfiredoxin"/>
    <property type="match status" value="1"/>
</dbReference>
<name>A0A844QDV4_9HYPH</name>
<evidence type="ECO:0000256" key="6">
    <source>
        <dbReference type="ARBA" id="ARBA00047942"/>
    </source>
</evidence>
<dbReference type="InterPro" id="IPR036086">
    <property type="entry name" value="ParB/Sulfiredoxin_sf"/>
</dbReference>
<dbReference type="Pfam" id="PF02195">
    <property type="entry name" value="ParB_N"/>
    <property type="match status" value="1"/>
</dbReference>
<dbReference type="InterPro" id="IPR050336">
    <property type="entry name" value="Chromosome_partition/occlusion"/>
</dbReference>
<dbReference type="InterPro" id="IPR002052">
    <property type="entry name" value="DNA_methylase_N6_adenine_CS"/>
</dbReference>
<dbReference type="EMBL" id="WPHG01000001">
    <property type="protein sequence ID" value="MVA96278.1"/>
    <property type="molecule type" value="Genomic_DNA"/>
</dbReference>
<keyword evidence="3 8" id="KW-0489">Methyltransferase</keyword>
<evidence type="ECO:0000313" key="9">
    <source>
        <dbReference type="Proteomes" id="UP000463224"/>
    </source>
</evidence>
<keyword evidence="5" id="KW-0949">S-adenosyl-L-methionine</keyword>
<gene>
    <name evidence="8" type="ORF">GN330_03335</name>
</gene>
<sequence>MAQDLPLAIVFCILRNREAAIQPHGAKPVTDLHIQYRPIDALRPYPKNARTHSKKQIRQIAASITEFGFTNPVLVDDDGTILAGHGRVEAARQLGMATVPCVQLSSMTKAQKRAYVLADNKLALNAGWNEELLAEELGALMDEDISFDVELTGFSIAEIDSLIEAPRPEEPGDPDDDRLPDQADVPARCRPGDIWQLGPHRLACGDARDEAVIAALMAGERARMVFTDPPYNVPVDGHVGGLGKTRHREFAMASGEMSSDAFTTFLTDALRPLADHAVDGSIHFVCMDWRHMGELMAAGGAVYDELKNLIVWVKDNGGMGSFYRSRHELIFAFKKGTAPHTNSFELGQHGRYRTNVWQYRGVNTFGAGRMDELSMHPTVKPVQMIADAIRDVSARGEIVLDTFGGSGSTLISAHKTGRRARLCEIDPVYCNRIIARWERFANDEAAQLACGTGHADTERAATERAA</sequence>
<organism evidence="8 9">
    <name type="scientific">Nitratireductor arenosus</name>
    <dbReference type="NCBI Taxonomy" id="2682096"/>
    <lineage>
        <taxon>Bacteria</taxon>
        <taxon>Pseudomonadati</taxon>
        <taxon>Pseudomonadota</taxon>
        <taxon>Alphaproteobacteria</taxon>
        <taxon>Hyphomicrobiales</taxon>
        <taxon>Phyllobacteriaceae</taxon>
        <taxon>Nitratireductor</taxon>
    </lineage>
</organism>
<dbReference type="GO" id="GO:0032259">
    <property type="term" value="P:methylation"/>
    <property type="evidence" value="ECO:0007669"/>
    <property type="project" value="UniProtKB-KW"/>
</dbReference>
<feature type="domain" description="ParB-like N-terminal" evidence="7">
    <location>
        <begin position="35"/>
        <end position="121"/>
    </location>
</feature>
<dbReference type="InterPro" id="IPR015840">
    <property type="entry name" value="DNA_MeTrfase_ParB"/>
</dbReference>
<evidence type="ECO:0000256" key="1">
    <source>
        <dbReference type="ARBA" id="ARBA00006594"/>
    </source>
</evidence>
<dbReference type="PRINTS" id="PR00506">
    <property type="entry name" value="D21N6MTFRASE"/>
</dbReference>
<dbReference type="CDD" id="cd16403">
    <property type="entry name" value="ParB_N_like_MT"/>
    <property type="match status" value="1"/>
</dbReference>
<dbReference type="InterPro" id="IPR029063">
    <property type="entry name" value="SAM-dependent_MTases_sf"/>
</dbReference>
<dbReference type="Pfam" id="PF01555">
    <property type="entry name" value="N6_N4_Mtase"/>
    <property type="match status" value="1"/>
</dbReference>
<dbReference type="GO" id="GO:0045881">
    <property type="term" value="P:positive regulation of sporulation resulting in formation of a cellular spore"/>
    <property type="evidence" value="ECO:0007669"/>
    <property type="project" value="TreeGrafter"/>
</dbReference>
<dbReference type="Proteomes" id="UP000463224">
    <property type="component" value="Unassembled WGS sequence"/>
</dbReference>
<keyword evidence="4" id="KW-0808">Transferase</keyword>
<accession>A0A844QDV4</accession>
<reference evidence="8 9" key="1">
    <citation type="submission" date="2019-12" db="EMBL/GenBank/DDBJ databases">
        <title>Nitratireductor arenosus sp. nov., Isolated from sea sand, Jeju island, South Korea.</title>
        <authorList>
            <person name="Kim W."/>
        </authorList>
    </citation>
    <scope>NUCLEOTIDE SEQUENCE [LARGE SCALE GENOMIC DNA]</scope>
    <source>
        <strain evidence="8 9">CAU 1489</strain>
    </source>
</reference>